<evidence type="ECO:0000313" key="3">
    <source>
        <dbReference type="Proteomes" id="UP000658225"/>
    </source>
</evidence>
<dbReference type="EMBL" id="JADBEL010000001">
    <property type="protein sequence ID" value="MBE1553034.1"/>
    <property type="molecule type" value="Genomic_DNA"/>
</dbReference>
<name>A0A927R4M3_9BACL</name>
<dbReference type="AlphaFoldDB" id="A0A927R4M3"/>
<sequence>MKRILIPILLLASMVMTGCVYQFTEEDGYRMSVINNGFPVPKNAYELQPEDCTTEIAKSAKYSLENIGDEEGTPPEDYLEEIQNWGWAEMEDKRVGHVHYFKKEGKIISLIIQKDIFDVFEMSDEVKF</sequence>
<dbReference type="RefSeq" id="WP_192596868.1">
    <property type="nucleotide sequence ID" value="NZ_JADBEL010000001.1"/>
</dbReference>
<evidence type="ECO:0000313" key="2">
    <source>
        <dbReference type="EMBL" id="MBE1553034.1"/>
    </source>
</evidence>
<proteinExistence type="predicted"/>
<comment type="caution">
    <text evidence="2">The sequence shown here is derived from an EMBL/GenBank/DDBJ whole genome shotgun (WGS) entry which is preliminary data.</text>
</comment>
<accession>A0A927R4M3</accession>
<keyword evidence="1" id="KW-0732">Signal</keyword>
<feature type="chain" id="PRO_5039634909" description="Lipoprotein" evidence="1">
    <location>
        <begin position="23"/>
        <end position="128"/>
    </location>
</feature>
<dbReference type="PROSITE" id="PS51257">
    <property type="entry name" value="PROKAR_LIPOPROTEIN"/>
    <property type="match status" value="1"/>
</dbReference>
<keyword evidence="3" id="KW-1185">Reference proteome</keyword>
<gene>
    <name evidence="2" type="ORF">H4683_000103</name>
</gene>
<feature type="signal peptide" evidence="1">
    <location>
        <begin position="1"/>
        <end position="22"/>
    </location>
</feature>
<evidence type="ECO:0000256" key="1">
    <source>
        <dbReference type="SAM" id="SignalP"/>
    </source>
</evidence>
<dbReference type="Proteomes" id="UP000658225">
    <property type="component" value="Unassembled WGS sequence"/>
</dbReference>
<organism evidence="2 3">
    <name type="scientific">Sporosarcina limicola</name>
    <dbReference type="NCBI Taxonomy" id="34101"/>
    <lineage>
        <taxon>Bacteria</taxon>
        <taxon>Bacillati</taxon>
        <taxon>Bacillota</taxon>
        <taxon>Bacilli</taxon>
        <taxon>Bacillales</taxon>
        <taxon>Caryophanaceae</taxon>
        <taxon>Sporosarcina</taxon>
    </lineage>
</organism>
<evidence type="ECO:0008006" key="4">
    <source>
        <dbReference type="Google" id="ProtNLM"/>
    </source>
</evidence>
<protein>
    <recommendedName>
        <fullName evidence="4">Lipoprotein</fullName>
    </recommendedName>
</protein>
<reference evidence="2" key="1">
    <citation type="submission" date="2020-10" db="EMBL/GenBank/DDBJ databases">
        <title>Genomic Encyclopedia of Type Strains, Phase IV (KMG-IV): sequencing the most valuable type-strain genomes for metagenomic binning, comparative biology and taxonomic classification.</title>
        <authorList>
            <person name="Goeker M."/>
        </authorList>
    </citation>
    <scope>NUCLEOTIDE SEQUENCE</scope>
    <source>
        <strain evidence="2">DSM 13886</strain>
    </source>
</reference>